<dbReference type="EMBL" id="CACVAT010000567">
    <property type="protein sequence ID" value="CAA6830185.1"/>
    <property type="molecule type" value="Genomic_DNA"/>
</dbReference>
<protein>
    <submittedName>
        <fullName evidence="1">Uncharacterized protein</fullName>
    </submittedName>
</protein>
<reference evidence="1" key="1">
    <citation type="submission" date="2020-01" db="EMBL/GenBank/DDBJ databases">
        <authorList>
            <person name="Meier V. D."/>
            <person name="Meier V D."/>
        </authorList>
    </citation>
    <scope>NUCLEOTIDE SEQUENCE</scope>
    <source>
        <strain evidence="1">HLG_WM_MAG_09</strain>
    </source>
</reference>
<gene>
    <name evidence="1" type="ORF">HELGO_WM24230</name>
</gene>
<organism evidence="1">
    <name type="scientific">uncultured Thiotrichaceae bacterium</name>
    <dbReference type="NCBI Taxonomy" id="298394"/>
    <lineage>
        <taxon>Bacteria</taxon>
        <taxon>Pseudomonadati</taxon>
        <taxon>Pseudomonadota</taxon>
        <taxon>Gammaproteobacteria</taxon>
        <taxon>Thiotrichales</taxon>
        <taxon>Thiotrichaceae</taxon>
        <taxon>environmental samples</taxon>
    </lineage>
</organism>
<dbReference type="AlphaFoldDB" id="A0A6S6U750"/>
<proteinExistence type="predicted"/>
<name>A0A6S6U750_9GAMM</name>
<evidence type="ECO:0000313" key="1">
    <source>
        <dbReference type="EMBL" id="CAA6830185.1"/>
    </source>
</evidence>
<sequence>MALEKYTGANPFAPWNPLGANESSQATIIHSQLAKGHGRVAKEMCVGTKALQLAQRPQALIYAMLDRLATESASCARVIYPAITTSTLNQRLTKPVDCGSPGDLVTLHVVNSAGLQPQDLLTVAPYGEQFWIVSVPTNSSIDAMRVGNFPSMPIPAHKILAHTGNAVAEGSMRRLGRFHFNAEYKSQSFIVRNGWSETGTVAALRSKEGCGDLVMSNDRPGMIMDHAMDINKIILYGQSFRSMQNGMPFSMGDGIISAVRLCAPQNMINIAGPIDLKILGRLVQQLSKVPAAGGIENKLQVYCDYTSWEAWQLLGETNNGIQINQGTNTIGLVFSNFVIGGSTIEVFYDKGMDENAAAEGISDGFMFFFNPASVAIDYMPGRRGQTSSYDGMGGNSDFNSADIKAESILSEFHILHKAPHANGILTGFNCNMVKPKALLTIAESKGSYFRGSCDPEQGMEPGCGNC</sequence>
<accession>A0A6S6U750</accession>